<sequence length="130" mass="14805">MHRRQVAGCNGCVTITPWIIIVLLLGNIYQNANVFRIPAHTLGIHRLHKHVLRTWYLPVECVTVTIQHPKILIRVTQNLNFQSSSQSVRHHVGFTFNVLDTISELCDAYGLSPLFRTTVRLRISILRGGL</sequence>
<keyword evidence="1" id="KW-1133">Transmembrane helix</keyword>
<evidence type="ECO:0000313" key="2">
    <source>
        <dbReference type="EnsemblMetazoa" id="GPPI044073-PA"/>
    </source>
</evidence>
<organism evidence="2 3">
    <name type="scientific">Glossina palpalis gambiensis</name>
    <dbReference type="NCBI Taxonomy" id="67801"/>
    <lineage>
        <taxon>Eukaryota</taxon>
        <taxon>Metazoa</taxon>
        <taxon>Ecdysozoa</taxon>
        <taxon>Arthropoda</taxon>
        <taxon>Hexapoda</taxon>
        <taxon>Insecta</taxon>
        <taxon>Pterygota</taxon>
        <taxon>Neoptera</taxon>
        <taxon>Endopterygota</taxon>
        <taxon>Diptera</taxon>
        <taxon>Brachycera</taxon>
        <taxon>Muscomorpha</taxon>
        <taxon>Hippoboscoidea</taxon>
        <taxon>Glossinidae</taxon>
        <taxon>Glossina</taxon>
    </lineage>
</organism>
<name>A0A1B0AKN1_9MUSC</name>
<proteinExistence type="predicted"/>
<evidence type="ECO:0000313" key="3">
    <source>
        <dbReference type="Proteomes" id="UP000092460"/>
    </source>
</evidence>
<keyword evidence="1" id="KW-0472">Membrane</keyword>
<keyword evidence="3" id="KW-1185">Reference proteome</keyword>
<dbReference type="EMBL" id="JXJN01022547">
    <property type="status" value="NOT_ANNOTATED_CDS"/>
    <property type="molecule type" value="Genomic_DNA"/>
</dbReference>
<dbReference type="EMBL" id="JXJN01026375">
    <property type="status" value="NOT_ANNOTATED_CDS"/>
    <property type="molecule type" value="Genomic_DNA"/>
</dbReference>
<protein>
    <submittedName>
        <fullName evidence="2">Uncharacterized protein</fullName>
    </submittedName>
</protein>
<dbReference type="Proteomes" id="UP000092460">
    <property type="component" value="Unassembled WGS sequence"/>
</dbReference>
<reference evidence="3" key="1">
    <citation type="submission" date="2015-01" db="EMBL/GenBank/DDBJ databases">
        <authorList>
            <person name="Aksoy S."/>
            <person name="Warren W."/>
            <person name="Wilson R.K."/>
        </authorList>
    </citation>
    <scope>NUCLEOTIDE SEQUENCE [LARGE SCALE GENOMIC DNA]</scope>
    <source>
        <strain evidence="3">IAEA</strain>
    </source>
</reference>
<feature type="transmembrane region" description="Helical" evidence="1">
    <location>
        <begin position="7"/>
        <end position="29"/>
    </location>
</feature>
<keyword evidence="1" id="KW-0812">Transmembrane</keyword>
<evidence type="ECO:0000256" key="1">
    <source>
        <dbReference type="SAM" id="Phobius"/>
    </source>
</evidence>
<reference evidence="2" key="2">
    <citation type="submission" date="2020-05" db="UniProtKB">
        <authorList>
            <consortium name="EnsemblMetazoa"/>
        </authorList>
    </citation>
    <scope>IDENTIFICATION</scope>
    <source>
        <strain evidence="2">IAEA</strain>
    </source>
</reference>
<dbReference type="VEuPathDB" id="VectorBase:GPPI000222"/>
<dbReference type="VEuPathDB" id="VectorBase:GPPI044073"/>
<dbReference type="EnsemblMetazoa" id="GPPI044073-RA">
    <property type="protein sequence ID" value="GPPI044073-PA"/>
    <property type="gene ID" value="GPPI044073"/>
</dbReference>
<dbReference type="AlphaFoldDB" id="A0A1B0AKN1"/>
<dbReference type="EnsemblMetazoa" id="GPPI000222-RA">
    <property type="protein sequence ID" value="GPPI000222-PA"/>
    <property type="gene ID" value="GPPI000222"/>
</dbReference>
<accession>A0A1B0AKN1</accession>